<evidence type="ECO:0000256" key="1">
    <source>
        <dbReference type="PROSITE-ProRule" id="PRU00473"/>
    </source>
</evidence>
<dbReference type="PROSITE" id="PS51123">
    <property type="entry name" value="OMPA_2"/>
    <property type="match status" value="1"/>
</dbReference>
<evidence type="ECO:0000259" key="2">
    <source>
        <dbReference type="PROSITE" id="PS51123"/>
    </source>
</evidence>
<dbReference type="InterPro" id="IPR006665">
    <property type="entry name" value="OmpA-like"/>
</dbReference>
<feature type="domain" description="OmpA-like" evidence="2">
    <location>
        <begin position="28"/>
        <end position="140"/>
    </location>
</feature>
<gene>
    <name evidence="3" type="ORF">GQE99_17540</name>
</gene>
<evidence type="ECO:0000313" key="4">
    <source>
        <dbReference type="Proteomes" id="UP000467322"/>
    </source>
</evidence>
<organism evidence="3 4">
    <name type="scientific">Maritimibacter harenae</name>
    <dbReference type="NCBI Taxonomy" id="2606218"/>
    <lineage>
        <taxon>Bacteria</taxon>
        <taxon>Pseudomonadati</taxon>
        <taxon>Pseudomonadota</taxon>
        <taxon>Alphaproteobacteria</taxon>
        <taxon>Rhodobacterales</taxon>
        <taxon>Roseobacteraceae</taxon>
        <taxon>Maritimibacter</taxon>
    </lineage>
</organism>
<dbReference type="CDD" id="cd07185">
    <property type="entry name" value="OmpA_C-like"/>
    <property type="match status" value="1"/>
</dbReference>
<dbReference type="RefSeq" id="WP_161352954.1">
    <property type="nucleotide sequence ID" value="NZ_WTUX01000019.1"/>
</dbReference>
<dbReference type="GO" id="GO:0016020">
    <property type="term" value="C:membrane"/>
    <property type="evidence" value="ECO:0007669"/>
    <property type="project" value="UniProtKB-UniRule"/>
</dbReference>
<dbReference type="EMBL" id="WTUX01000019">
    <property type="protein sequence ID" value="MZR14828.1"/>
    <property type="molecule type" value="Genomic_DNA"/>
</dbReference>
<dbReference type="PANTHER" id="PTHR30329:SF21">
    <property type="entry name" value="LIPOPROTEIN YIAD-RELATED"/>
    <property type="match status" value="1"/>
</dbReference>
<comment type="caution">
    <text evidence="3">The sequence shown here is derived from an EMBL/GenBank/DDBJ whole genome shotgun (WGS) entry which is preliminary data.</text>
</comment>
<keyword evidence="1" id="KW-0472">Membrane</keyword>
<dbReference type="InterPro" id="IPR050330">
    <property type="entry name" value="Bact_OuterMem_StrucFunc"/>
</dbReference>
<keyword evidence="4" id="KW-1185">Reference proteome</keyword>
<evidence type="ECO:0000313" key="3">
    <source>
        <dbReference type="EMBL" id="MZR14828.1"/>
    </source>
</evidence>
<dbReference type="Gene3D" id="3.30.1330.60">
    <property type="entry name" value="OmpA-like domain"/>
    <property type="match status" value="1"/>
</dbReference>
<dbReference type="SUPFAM" id="SSF103088">
    <property type="entry name" value="OmpA-like"/>
    <property type="match status" value="1"/>
</dbReference>
<sequence length="142" mass="15967">MHWWADGGVEGYMVSRRDPKTGRHMCLEKNTCAVQNTDVLFATDSYRLTAQGREWLRKFFSSAGAFAYAVYGHTDSRASDEYNIRLSQNRAKAVAGVARQSGAVVDRVVGFGERRPIAPNNSAANMQKNRRVEIVCYRYPSP</sequence>
<dbReference type="InterPro" id="IPR036737">
    <property type="entry name" value="OmpA-like_sf"/>
</dbReference>
<dbReference type="Pfam" id="PF00691">
    <property type="entry name" value="OmpA"/>
    <property type="match status" value="1"/>
</dbReference>
<dbReference type="AlphaFoldDB" id="A0A845M7Z5"/>
<name>A0A845M7Z5_9RHOB</name>
<reference evidence="3 4" key="1">
    <citation type="submission" date="2019-12" db="EMBL/GenBank/DDBJ databases">
        <title>Maritimibacter sp. nov. sp. isolated from sea sand.</title>
        <authorList>
            <person name="Kim J."/>
            <person name="Jeong S.E."/>
            <person name="Jung H.S."/>
            <person name="Jeon C.O."/>
        </authorList>
    </citation>
    <scope>NUCLEOTIDE SEQUENCE [LARGE SCALE GENOMIC DNA]</scope>
    <source>
        <strain evidence="3 4">DP07</strain>
    </source>
</reference>
<dbReference type="Proteomes" id="UP000467322">
    <property type="component" value="Unassembled WGS sequence"/>
</dbReference>
<dbReference type="PANTHER" id="PTHR30329">
    <property type="entry name" value="STATOR ELEMENT OF FLAGELLAR MOTOR COMPLEX"/>
    <property type="match status" value="1"/>
</dbReference>
<proteinExistence type="predicted"/>
<protein>
    <submittedName>
        <fullName evidence="3">OmpA family protein</fullName>
    </submittedName>
</protein>
<accession>A0A845M7Z5</accession>